<proteinExistence type="inferred from homology"/>
<dbReference type="InterPro" id="IPR050680">
    <property type="entry name" value="YpeA/RimI_acetyltransf"/>
</dbReference>
<comment type="caution">
    <text evidence="7">The sequence shown here is derived from an EMBL/GenBank/DDBJ whole genome shotgun (WGS) entry which is preliminary data.</text>
</comment>
<evidence type="ECO:0000313" key="7">
    <source>
        <dbReference type="EMBL" id="MEK9500656.1"/>
    </source>
</evidence>
<dbReference type="Proteomes" id="UP001484239">
    <property type="component" value="Unassembled WGS sequence"/>
</dbReference>
<comment type="function">
    <text evidence="5">Acetylates the N-terminal alanine of ribosomal protein bS18.</text>
</comment>
<evidence type="ECO:0000256" key="2">
    <source>
        <dbReference type="ARBA" id="ARBA00022490"/>
    </source>
</evidence>
<dbReference type="EC" id="2.3.1.266" evidence="5"/>
<protein>
    <recommendedName>
        <fullName evidence="5">[Ribosomal protein bS18]-alanine N-acetyltransferase</fullName>
        <ecNumber evidence="5">2.3.1.266</ecNumber>
    </recommendedName>
</protein>
<evidence type="ECO:0000313" key="8">
    <source>
        <dbReference type="Proteomes" id="UP001484239"/>
    </source>
</evidence>
<dbReference type="SUPFAM" id="SSF55729">
    <property type="entry name" value="Acyl-CoA N-acyltransferases (Nat)"/>
    <property type="match status" value="1"/>
</dbReference>
<dbReference type="PANTHER" id="PTHR43420">
    <property type="entry name" value="ACETYLTRANSFERASE"/>
    <property type="match status" value="1"/>
</dbReference>
<dbReference type="CDD" id="cd04301">
    <property type="entry name" value="NAT_SF"/>
    <property type="match status" value="1"/>
</dbReference>
<keyword evidence="7" id="KW-0689">Ribosomal protein</keyword>
<dbReference type="PROSITE" id="PS51186">
    <property type="entry name" value="GNAT"/>
    <property type="match status" value="1"/>
</dbReference>
<dbReference type="EMBL" id="JBBHLI010000003">
    <property type="protein sequence ID" value="MEK9500656.1"/>
    <property type="molecule type" value="Genomic_DNA"/>
</dbReference>
<dbReference type="Gene3D" id="3.40.630.30">
    <property type="match status" value="1"/>
</dbReference>
<sequence>MTADDIARVVTIERASFSTPWPAEIFEGLLTRDGAELLVLDLPEAPVVGYAILWCILDQGELANIAVAEEWRGHALGSFLLQGVLDHAAERGVERLFLEVRESNVVARELYRTRGFVEVGRRADYYRSPREDARVLLKTLRSGGAEPPKDAER</sequence>
<evidence type="ECO:0000259" key="6">
    <source>
        <dbReference type="PROSITE" id="PS51186"/>
    </source>
</evidence>
<dbReference type="GO" id="GO:0005840">
    <property type="term" value="C:ribosome"/>
    <property type="evidence" value="ECO:0007669"/>
    <property type="project" value="UniProtKB-KW"/>
</dbReference>
<evidence type="ECO:0000256" key="1">
    <source>
        <dbReference type="ARBA" id="ARBA00005395"/>
    </source>
</evidence>
<comment type="subcellular location">
    <subcellularLocation>
        <location evidence="5">Cytoplasm</location>
    </subcellularLocation>
</comment>
<dbReference type="InterPro" id="IPR016181">
    <property type="entry name" value="Acyl_CoA_acyltransferase"/>
</dbReference>
<name>A0ABU9E7D7_9BACT</name>
<keyword evidence="4 7" id="KW-0012">Acyltransferase</keyword>
<keyword evidence="2 5" id="KW-0963">Cytoplasm</keyword>
<dbReference type="InterPro" id="IPR006464">
    <property type="entry name" value="AcTrfase_RimI/Ard1"/>
</dbReference>
<evidence type="ECO:0000256" key="5">
    <source>
        <dbReference type="RuleBase" id="RU363094"/>
    </source>
</evidence>
<organism evidence="7 8">
    <name type="scientific">Gaopeijia maritima</name>
    <dbReference type="NCBI Taxonomy" id="3119007"/>
    <lineage>
        <taxon>Bacteria</taxon>
        <taxon>Pseudomonadati</taxon>
        <taxon>Gemmatimonadota</taxon>
        <taxon>Longimicrobiia</taxon>
        <taxon>Gaopeijiales</taxon>
        <taxon>Gaopeijiaceae</taxon>
        <taxon>Gaopeijia</taxon>
    </lineage>
</organism>
<accession>A0ABU9E7D7</accession>
<keyword evidence="3 7" id="KW-0808">Transferase</keyword>
<comment type="catalytic activity">
    <reaction evidence="5">
        <text>N-terminal L-alanyl-[ribosomal protein bS18] + acetyl-CoA = N-terminal N(alpha)-acetyl-L-alanyl-[ribosomal protein bS18] + CoA + H(+)</text>
        <dbReference type="Rhea" id="RHEA:43756"/>
        <dbReference type="Rhea" id="RHEA-COMP:10676"/>
        <dbReference type="Rhea" id="RHEA-COMP:10677"/>
        <dbReference type="ChEBI" id="CHEBI:15378"/>
        <dbReference type="ChEBI" id="CHEBI:57287"/>
        <dbReference type="ChEBI" id="CHEBI:57288"/>
        <dbReference type="ChEBI" id="CHEBI:64718"/>
        <dbReference type="ChEBI" id="CHEBI:83683"/>
        <dbReference type="EC" id="2.3.1.266"/>
    </reaction>
</comment>
<reference evidence="7 8" key="1">
    <citation type="submission" date="2024-02" db="EMBL/GenBank/DDBJ databases">
        <title>A novel Gemmatimonadota bacterium.</title>
        <authorList>
            <person name="Du Z.-J."/>
            <person name="Ye Y.-Q."/>
        </authorList>
    </citation>
    <scope>NUCLEOTIDE SEQUENCE [LARGE SCALE GENOMIC DNA]</scope>
    <source>
        <strain evidence="7 8">DH-20</strain>
    </source>
</reference>
<feature type="domain" description="N-acetyltransferase" evidence="6">
    <location>
        <begin position="1"/>
        <end position="141"/>
    </location>
</feature>
<dbReference type="Pfam" id="PF00583">
    <property type="entry name" value="Acetyltransf_1"/>
    <property type="match status" value="1"/>
</dbReference>
<comment type="similarity">
    <text evidence="1 5">Belongs to the acetyltransferase family. RimI subfamily.</text>
</comment>
<evidence type="ECO:0000256" key="4">
    <source>
        <dbReference type="ARBA" id="ARBA00023315"/>
    </source>
</evidence>
<dbReference type="GO" id="GO:0008999">
    <property type="term" value="F:protein-N-terminal-alanine acetyltransferase activity"/>
    <property type="evidence" value="ECO:0007669"/>
    <property type="project" value="UniProtKB-EC"/>
</dbReference>
<gene>
    <name evidence="7" type="primary">rimI</name>
    <name evidence="7" type="ORF">WI372_06675</name>
</gene>
<keyword evidence="8" id="KW-1185">Reference proteome</keyword>
<keyword evidence="7" id="KW-0687">Ribonucleoprotein</keyword>
<dbReference type="InterPro" id="IPR000182">
    <property type="entry name" value="GNAT_dom"/>
</dbReference>
<dbReference type="NCBIfam" id="TIGR01575">
    <property type="entry name" value="rimI"/>
    <property type="match status" value="1"/>
</dbReference>
<evidence type="ECO:0000256" key="3">
    <source>
        <dbReference type="ARBA" id="ARBA00022679"/>
    </source>
</evidence>
<dbReference type="PANTHER" id="PTHR43420:SF44">
    <property type="entry name" value="ACETYLTRANSFERASE YPEA"/>
    <property type="match status" value="1"/>
</dbReference>